<dbReference type="EMBL" id="MAMP01000004">
    <property type="protein sequence ID" value="OES46265.1"/>
    <property type="molecule type" value="Genomic_DNA"/>
</dbReference>
<evidence type="ECO:0000256" key="13">
    <source>
        <dbReference type="ARBA" id="ARBA00049940"/>
    </source>
</evidence>
<evidence type="ECO:0000313" key="15">
    <source>
        <dbReference type="EMBL" id="OES46265.1"/>
    </source>
</evidence>
<accession>A0A1E7DTC1</accession>
<dbReference type="RefSeq" id="WP_069937165.1">
    <property type="nucleotide sequence ID" value="NZ_MAMP01000004.1"/>
</dbReference>
<comment type="catalytic activity">
    <reaction evidence="12">
        <text>fluoride(in) = fluoride(out)</text>
        <dbReference type="Rhea" id="RHEA:76159"/>
        <dbReference type="ChEBI" id="CHEBI:17051"/>
    </reaction>
    <physiologicalReaction direction="left-to-right" evidence="12">
        <dbReference type="Rhea" id="RHEA:76160"/>
    </physiologicalReaction>
</comment>
<evidence type="ECO:0000256" key="1">
    <source>
        <dbReference type="ARBA" id="ARBA00004651"/>
    </source>
</evidence>
<reference evidence="15 16" key="1">
    <citation type="submission" date="2016-06" db="EMBL/GenBank/DDBJ databases">
        <title>Domibacillus iocasae genome sequencing.</title>
        <authorList>
            <person name="Verma A."/>
            <person name="Pal Y."/>
            <person name="Ojha A.K."/>
            <person name="Krishnamurthi S."/>
        </authorList>
    </citation>
    <scope>NUCLEOTIDE SEQUENCE [LARGE SCALE GENOMIC DNA]</scope>
    <source>
        <strain evidence="15 16">DSM 29979</strain>
    </source>
</reference>
<dbReference type="GO" id="GO:0062054">
    <property type="term" value="F:fluoride channel activity"/>
    <property type="evidence" value="ECO:0007669"/>
    <property type="project" value="UniProtKB-UniRule"/>
</dbReference>
<dbReference type="NCBIfam" id="TIGR00494">
    <property type="entry name" value="crcB"/>
    <property type="match status" value="1"/>
</dbReference>
<keyword evidence="10 14" id="KW-0407">Ion channel</keyword>
<dbReference type="InterPro" id="IPR003691">
    <property type="entry name" value="FluC"/>
</dbReference>
<keyword evidence="3 14" id="KW-1003">Cell membrane</keyword>
<evidence type="ECO:0000256" key="10">
    <source>
        <dbReference type="ARBA" id="ARBA00023303"/>
    </source>
</evidence>
<sequence length="105" mass="11549">MMFVAIGGFFGAIARFWVSNQLNKKTFPFPFGTLLVNVLGAFLLGLLIGSGAGEDSRLLFGTGFLGAFTTFSTWLFEVKEMDMKKAFFYIAITMAAGFFGSWIVM</sequence>
<protein>
    <recommendedName>
        <fullName evidence="14">Fluoride-specific ion channel FluC</fullName>
    </recommendedName>
</protein>
<evidence type="ECO:0000256" key="5">
    <source>
        <dbReference type="ARBA" id="ARBA00022723"/>
    </source>
</evidence>
<feature type="transmembrane region" description="Helical" evidence="14">
    <location>
        <begin position="58"/>
        <end position="75"/>
    </location>
</feature>
<keyword evidence="8 14" id="KW-0406">Ion transport</keyword>
<dbReference type="PANTHER" id="PTHR28259:SF16">
    <property type="entry name" value="FLUORIDE-SPECIFIC ION CHANNEL FLUC 2"/>
    <property type="match status" value="1"/>
</dbReference>
<name>A0A1E7DTC1_9BACI</name>
<dbReference type="GO" id="GO:0046872">
    <property type="term" value="F:metal ion binding"/>
    <property type="evidence" value="ECO:0007669"/>
    <property type="project" value="UniProtKB-KW"/>
</dbReference>
<comment type="subcellular location">
    <subcellularLocation>
        <location evidence="1 14">Cell membrane</location>
        <topology evidence="1 14">Multi-pass membrane protein</topology>
    </subcellularLocation>
</comment>
<evidence type="ECO:0000256" key="12">
    <source>
        <dbReference type="ARBA" id="ARBA00035585"/>
    </source>
</evidence>
<dbReference type="HAMAP" id="MF_00454">
    <property type="entry name" value="FluC"/>
    <property type="match status" value="1"/>
</dbReference>
<evidence type="ECO:0000256" key="11">
    <source>
        <dbReference type="ARBA" id="ARBA00035120"/>
    </source>
</evidence>
<evidence type="ECO:0000256" key="6">
    <source>
        <dbReference type="ARBA" id="ARBA00022989"/>
    </source>
</evidence>
<evidence type="ECO:0000256" key="2">
    <source>
        <dbReference type="ARBA" id="ARBA00022448"/>
    </source>
</evidence>
<organism evidence="15 16">
    <name type="scientific">Domibacillus iocasae</name>
    <dbReference type="NCBI Taxonomy" id="1714016"/>
    <lineage>
        <taxon>Bacteria</taxon>
        <taxon>Bacillati</taxon>
        <taxon>Bacillota</taxon>
        <taxon>Bacilli</taxon>
        <taxon>Bacillales</taxon>
        <taxon>Bacillaceae</taxon>
        <taxon>Domibacillus</taxon>
    </lineage>
</organism>
<keyword evidence="5 14" id="KW-0479">Metal-binding</keyword>
<dbReference type="STRING" id="1714016.BA724_15575"/>
<dbReference type="AlphaFoldDB" id="A0A1E7DTC1"/>
<dbReference type="GO" id="GO:0005886">
    <property type="term" value="C:plasma membrane"/>
    <property type="evidence" value="ECO:0007669"/>
    <property type="project" value="UniProtKB-SubCell"/>
</dbReference>
<dbReference type="GO" id="GO:0140114">
    <property type="term" value="P:cellular detoxification of fluoride"/>
    <property type="evidence" value="ECO:0007669"/>
    <property type="project" value="UniProtKB-UniRule"/>
</dbReference>
<keyword evidence="9 14" id="KW-0472">Membrane</keyword>
<keyword evidence="4 14" id="KW-0812">Transmembrane</keyword>
<feature type="transmembrane region" description="Helical" evidence="14">
    <location>
        <begin position="30"/>
        <end position="49"/>
    </location>
</feature>
<gene>
    <name evidence="14" type="primary">fluC</name>
    <name evidence="14" type="synonym">crcB</name>
    <name evidence="15" type="ORF">BA724_15575</name>
</gene>
<evidence type="ECO:0000256" key="14">
    <source>
        <dbReference type="HAMAP-Rule" id="MF_00454"/>
    </source>
</evidence>
<evidence type="ECO:0000256" key="9">
    <source>
        <dbReference type="ARBA" id="ARBA00023136"/>
    </source>
</evidence>
<evidence type="ECO:0000313" key="16">
    <source>
        <dbReference type="Proteomes" id="UP000095658"/>
    </source>
</evidence>
<keyword evidence="2 14" id="KW-0813">Transport</keyword>
<evidence type="ECO:0000256" key="4">
    <source>
        <dbReference type="ARBA" id="ARBA00022692"/>
    </source>
</evidence>
<feature type="binding site" evidence="14">
    <location>
        <position position="66"/>
    </location>
    <ligand>
        <name>Na(+)</name>
        <dbReference type="ChEBI" id="CHEBI:29101"/>
        <note>structural</note>
    </ligand>
</feature>
<evidence type="ECO:0000256" key="7">
    <source>
        <dbReference type="ARBA" id="ARBA00023053"/>
    </source>
</evidence>
<dbReference type="OrthoDB" id="9815830at2"/>
<comment type="activity regulation">
    <text evidence="14">Na(+) is not transported, but it plays an essential structural role and its presence is essential for fluoride channel function.</text>
</comment>
<keyword evidence="6 14" id="KW-1133">Transmembrane helix</keyword>
<keyword evidence="7 14" id="KW-0915">Sodium</keyword>
<comment type="similarity">
    <text evidence="11 14">Belongs to the fluoride channel Fluc/FEX (TC 1.A.43) family.</text>
</comment>
<evidence type="ECO:0000256" key="8">
    <source>
        <dbReference type="ARBA" id="ARBA00023065"/>
    </source>
</evidence>
<feature type="transmembrane region" description="Helical" evidence="14">
    <location>
        <begin position="87"/>
        <end position="104"/>
    </location>
</feature>
<feature type="binding site" evidence="14">
    <location>
        <position position="69"/>
    </location>
    <ligand>
        <name>Na(+)</name>
        <dbReference type="ChEBI" id="CHEBI:29101"/>
        <note>structural</note>
    </ligand>
</feature>
<comment type="function">
    <text evidence="13 14">Fluoride-specific ion channel. Important for reducing fluoride concentration in the cell, thus reducing its toxicity.</text>
</comment>
<dbReference type="Pfam" id="PF02537">
    <property type="entry name" value="CRCB"/>
    <property type="match status" value="1"/>
</dbReference>
<comment type="caution">
    <text evidence="15">The sequence shown here is derived from an EMBL/GenBank/DDBJ whole genome shotgun (WGS) entry which is preliminary data.</text>
</comment>
<dbReference type="PANTHER" id="PTHR28259">
    <property type="entry name" value="FLUORIDE EXPORT PROTEIN 1-RELATED"/>
    <property type="match status" value="1"/>
</dbReference>
<keyword evidence="16" id="KW-1185">Reference proteome</keyword>
<dbReference type="Proteomes" id="UP000095658">
    <property type="component" value="Unassembled WGS sequence"/>
</dbReference>
<evidence type="ECO:0000256" key="3">
    <source>
        <dbReference type="ARBA" id="ARBA00022475"/>
    </source>
</evidence>
<proteinExistence type="inferred from homology"/>